<reference evidence="3 4" key="1">
    <citation type="submission" date="2019-02" db="EMBL/GenBank/DDBJ databases">
        <title>Deep-cultivation of Planctomycetes and their phenomic and genomic characterization uncovers novel biology.</title>
        <authorList>
            <person name="Wiegand S."/>
            <person name="Jogler M."/>
            <person name="Boedeker C."/>
            <person name="Pinto D."/>
            <person name="Vollmers J."/>
            <person name="Rivas-Marin E."/>
            <person name="Kohn T."/>
            <person name="Peeters S.H."/>
            <person name="Heuer A."/>
            <person name="Rast P."/>
            <person name="Oberbeckmann S."/>
            <person name="Bunk B."/>
            <person name="Jeske O."/>
            <person name="Meyerdierks A."/>
            <person name="Storesund J.E."/>
            <person name="Kallscheuer N."/>
            <person name="Luecker S."/>
            <person name="Lage O.M."/>
            <person name="Pohl T."/>
            <person name="Merkel B.J."/>
            <person name="Hornburger P."/>
            <person name="Mueller R.-W."/>
            <person name="Bruemmer F."/>
            <person name="Labrenz M."/>
            <person name="Spormann A.M."/>
            <person name="Op den Camp H."/>
            <person name="Overmann J."/>
            <person name="Amann R."/>
            <person name="Jetten M.S.M."/>
            <person name="Mascher T."/>
            <person name="Medema M.H."/>
            <person name="Devos D.P."/>
            <person name="Kaster A.-K."/>
            <person name="Ovreas L."/>
            <person name="Rohde M."/>
            <person name="Galperin M.Y."/>
            <person name="Jogler C."/>
        </authorList>
    </citation>
    <scope>NUCLEOTIDE SEQUENCE [LARGE SCALE GENOMIC DNA]</scope>
    <source>
        <strain evidence="3 4">Pan265</strain>
    </source>
</reference>
<accession>A0A518BW98</accession>
<protein>
    <submittedName>
        <fullName evidence="3">Tetratricopeptide repeat protein</fullName>
    </submittedName>
</protein>
<evidence type="ECO:0000313" key="3">
    <source>
        <dbReference type="EMBL" id="QDU71259.1"/>
    </source>
</evidence>
<feature type="compositionally biased region" description="Pro residues" evidence="2">
    <location>
        <begin position="315"/>
        <end position="325"/>
    </location>
</feature>
<keyword evidence="4" id="KW-1185">Reference proteome</keyword>
<dbReference type="SMART" id="SM00028">
    <property type="entry name" value="TPR"/>
    <property type="match status" value="1"/>
</dbReference>
<dbReference type="RefSeq" id="WP_145445415.1">
    <property type="nucleotide sequence ID" value="NZ_CP036280.1"/>
</dbReference>
<dbReference type="Proteomes" id="UP000320386">
    <property type="component" value="Chromosome"/>
</dbReference>
<evidence type="ECO:0000256" key="2">
    <source>
        <dbReference type="SAM" id="MobiDB-lite"/>
    </source>
</evidence>
<keyword evidence="1" id="KW-0802">TPR repeat</keyword>
<evidence type="ECO:0000313" key="4">
    <source>
        <dbReference type="Proteomes" id="UP000320386"/>
    </source>
</evidence>
<proteinExistence type="predicted"/>
<feature type="repeat" description="TPR" evidence="1">
    <location>
        <begin position="44"/>
        <end position="77"/>
    </location>
</feature>
<evidence type="ECO:0000256" key="1">
    <source>
        <dbReference type="PROSITE-ProRule" id="PRU00339"/>
    </source>
</evidence>
<dbReference type="EMBL" id="CP036280">
    <property type="protein sequence ID" value="QDU71259.1"/>
    <property type="molecule type" value="Genomic_DNA"/>
</dbReference>
<dbReference type="OrthoDB" id="235708at2"/>
<dbReference type="KEGG" id="mcad:Pan265_11080"/>
<name>A0A518BW98_9BACT</name>
<dbReference type="AlphaFoldDB" id="A0A518BW98"/>
<gene>
    <name evidence="3" type="ORF">Pan265_11080</name>
</gene>
<sequence length="506" mass="55414">MLLLQFKRAEAALAGGRLDEAWRIASKPRVRAHRRGQALIQNLLAAWTRRGNEHLDHGRLDQAMQDYRRAAGIEPNDRNVASLGQKLRQALDSHERHRQRKDHALQHVADRIASGSWSAARHALNNLSGTQNGTPSLMNDLDRRESSLRRQTEAAAAALETRDWARVAALLVQARSIRSTDSTVEQLRRRLIDEAGEQLREAYLGARLAEAEPLAATLQPLIHTTDRPGPIITSLGALTETRDALATGDLERAARHAGRAASLVPEAQWTRQLTSDLQQALDTLRDALNGPLAALTTTSSDHPADVDTATLMSPAPTPRPTPAPEPAARQHEILCIDGVGSFLLCHGSSVSIGPAASEHHDIPLLTDPSATAMTIQREEEGYTLRSDSQIQVLRHDQRISLPPNNRIRFCQPHPASGSAVVEIVRGRIANTDARHAILLDHQFVIGAGPQAHVRVDTLDPSIVVYLRPDGLWARPAGSDQQAAVQLNLDQSVSVNGLRMRRERLTP</sequence>
<organism evidence="3 4">
    <name type="scientific">Mucisphaera calidilacus</name>
    <dbReference type="NCBI Taxonomy" id="2527982"/>
    <lineage>
        <taxon>Bacteria</taxon>
        <taxon>Pseudomonadati</taxon>
        <taxon>Planctomycetota</taxon>
        <taxon>Phycisphaerae</taxon>
        <taxon>Phycisphaerales</taxon>
        <taxon>Phycisphaeraceae</taxon>
        <taxon>Mucisphaera</taxon>
    </lineage>
</organism>
<dbReference type="InterPro" id="IPR011990">
    <property type="entry name" value="TPR-like_helical_dom_sf"/>
</dbReference>
<dbReference type="PROSITE" id="PS50005">
    <property type="entry name" value="TPR"/>
    <property type="match status" value="1"/>
</dbReference>
<dbReference type="Gene3D" id="1.25.40.10">
    <property type="entry name" value="Tetratricopeptide repeat domain"/>
    <property type="match status" value="1"/>
</dbReference>
<dbReference type="SUPFAM" id="SSF48452">
    <property type="entry name" value="TPR-like"/>
    <property type="match status" value="1"/>
</dbReference>
<feature type="region of interest" description="Disordered" evidence="2">
    <location>
        <begin position="294"/>
        <end position="327"/>
    </location>
</feature>
<dbReference type="InterPro" id="IPR019734">
    <property type="entry name" value="TPR_rpt"/>
</dbReference>